<dbReference type="InterPro" id="IPR005719">
    <property type="entry name" value="Dihydroorotate_DH_2"/>
</dbReference>
<dbReference type="GO" id="GO:0106430">
    <property type="term" value="F:dihydroorotate dehydrogenase (quinone) activity"/>
    <property type="evidence" value="ECO:0007669"/>
    <property type="project" value="UniProtKB-EC"/>
</dbReference>
<keyword evidence="5 11" id="KW-0285">Flavoprotein</keyword>
<dbReference type="RefSeq" id="WP_085881484.1">
    <property type="nucleotide sequence ID" value="NZ_FWFR01000001.1"/>
</dbReference>
<dbReference type="EC" id="1.3.5.2" evidence="11"/>
<dbReference type="AlphaFoldDB" id="A0A1Y5RAM8"/>
<evidence type="ECO:0000256" key="1">
    <source>
        <dbReference type="ARBA" id="ARBA00003125"/>
    </source>
</evidence>
<dbReference type="PROSITE" id="PS00912">
    <property type="entry name" value="DHODEHASE_2"/>
    <property type="match status" value="1"/>
</dbReference>
<dbReference type="Pfam" id="PF01180">
    <property type="entry name" value="DHO_dh"/>
    <property type="match status" value="1"/>
</dbReference>
<dbReference type="EMBL" id="FWFR01000001">
    <property type="protein sequence ID" value="SLN11861.1"/>
    <property type="molecule type" value="Genomic_DNA"/>
</dbReference>
<keyword evidence="7 11" id="KW-0665">Pyrimidine biosynthesis</keyword>
<dbReference type="InterPro" id="IPR001295">
    <property type="entry name" value="Dihydroorotate_DH_CS"/>
</dbReference>
<feature type="binding site" evidence="11">
    <location>
        <position position="65"/>
    </location>
    <ligand>
        <name>substrate</name>
    </ligand>
</feature>
<feature type="binding site" evidence="11">
    <location>
        <position position="214"/>
    </location>
    <ligand>
        <name>FMN</name>
        <dbReference type="ChEBI" id="CHEBI:58210"/>
    </ligand>
</feature>
<feature type="binding site" evidence="11">
    <location>
        <position position="85"/>
    </location>
    <ligand>
        <name>FMN</name>
        <dbReference type="ChEBI" id="CHEBI:58210"/>
    </ligand>
</feature>
<feature type="binding site" evidence="11">
    <location>
        <position position="139"/>
    </location>
    <ligand>
        <name>FMN</name>
        <dbReference type="ChEBI" id="CHEBI:58210"/>
    </ligand>
</feature>
<keyword evidence="14" id="KW-1185">Reference proteome</keyword>
<dbReference type="GO" id="GO:0044205">
    <property type="term" value="P:'de novo' UMP biosynthetic process"/>
    <property type="evidence" value="ECO:0007669"/>
    <property type="project" value="UniProtKB-UniRule"/>
</dbReference>
<evidence type="ECO:0000256" key="4">
    <source>
        <dbReference type="ARBA" id="ARBA00005359"/>
    </source>
</evidence>
<dbReference type="PANTHER" id="PTHR48109:SF4">
    <property type="entry name" value="DIHYDROOROTATE DEHYDROGENASE (QUINONE), MITOCHONDRIAL"/>
    <property type="match status" value="1"/>
</dbReference>
<dbReference type="InParanoid" id="A0A1Y5RAM8"/>
<dbReference type="InterPro" id="IPR050074">
    <property type="entry name" value="DHO_dehydrogenase"/>
</dbReference>
<evidence type="ECO:0000256" key="6">
    <source>
        <dbReference type="ARBA" id="ARBA00022643"/>
    </source>
</evidence>
<comment type="subcellular location">
    <subcellularLocation>
        <location evidence="11">Cell membrane</location>
        <topology evidence="11">Peripheral membrane protein</topology>
    </subcellularLocation>
    <subcellularLocation>
        <location evidence="2">Membrane</location>
    </subcellularLocation>
</comment>
<comment type="similarity">
    <text evidence="4 11">Belongs to the dihydroorotate dehydrogenase family. Type 2 subfamily.</text>
</comment>
<dbReference type="InterPro" id="IPR005720">
    <property type="entry name" value="Dihydroorotate_DH_cat"/>
</dbReference>
<evidence type="ECO:0000256" key="10">
    <source>
        <dbReference type="ARBA" id="ARBA00048639"/>
    </source>
</evidence>
<comment type="cofactor">
    <cofactor evidence="11">
        <name>FMN</name>
        <dbReference type="ChEBI" id="CHEBI:58210"/>
    </cofactor>
    <text evidence="11">Binds 1 FMN per subunit.</text>
</comment>
<accession>A0A1Y5RAM8</accession>
<evidence type="ECO:0000256" key="5">
    <source>
        <dbReference type="ARBA" id="ARBA00022630"/>
    </source>
</evidence>
<feature type="binding site" evidence="11">
    <location>
        <begin position="243"/>
        <end position="244"/>
    </location>
    <ligand>
        <name>substrate</name>
    </ligand>
</feature>
<dbReference type="NCBIfam" id="TIGR01036">
    <property type="entry name" value="pyrD_sub2"/>
    <property type="match status" value="1"/>
</dbReference>
<dbReference type="NCBIfam" id="NF003645">
    <property type="entry name" value="PRK05286.1-2"/>
    <property type="match status" value="1"/>
</dbReference>
<feature type="binding site" evidence="11">
    <location>
        <position position="265"/>
    </location>
    <ligand>
        <name>FMN</name>
        <dbReference type="ChEBI" id="CHEBI:58210"/>
    </ligand>
</feature>
<comment type="pathway">
    <text evidence="3 11">Pyrimidine metabolism; UMP biosynthesis via de novo pathway; orotate from (S)-dihydroorotate (quinone route): step 1/1.</text>
</comment>
<dbReference type="InterPro" id="IPR012135">
    <property type="entry name" value="Dihydroorotate_DH_1_2"/>
</dbReference>
<dbReference type="NCBIfam" id="NF003652">
    <property type="entry name" value="PRK05286.2-5"/>
    <property type="match status" value="1"/>
</dbReference>
<protein>
    <recommendedName>
        <fullName evidence="11">Dihydroorotate dehydrogenase (quinone)</fullName>
        <ecNumber evidence="11">1.3.5.2</ecNumber>
    </recommendedName>
    <alternativeName>
        <fullName evidence="11">DHOdehase</fullName>
        <shortName evidence="11">DHOD</shortName>
        <shortName evidence="11">DHODase</shortName>
    </alternativeName>
    <alternativeName>
        <fullName evidence="11">Dihydroorotate oxidase</fullName>
    </alternativeName>
</protein>
<dbReference type="GO" id="GO:0005886">
    <property type="term" value="C:plasma membrane"/>
    <property type="evidence" value="ECO:0007669"/>
    <property type="project" value="UniProtKB-SubCell"/>
</dbReference>
<comment type="subunit">
    <text evidence="11">Monomer.</text>
</comment>
<dbReference type="GO" id="GO:0005737">
    <property type="term" value="C:cytoplasm"/>
    <property type="evidence" value="ECO:0007669"/>
    <property type="project" value="InterPro"/>
</dbReference>
<dbReference type="CDD" id="cd04738">
    <property type="entry name" value="DHOD_2_like"/>
    <property type="match status" value="1"/>
</dbReference>
<comment type="function">
    <text evidence="1 11">Catalyzes the conversion of dihydroorotate to orotate with quinone as electron acceptor.</text>
</comment>
<name>A0A1Y5RAM8_9PROT</name>
<comment type="catalytic activity">
    <reaction evidence="10 11">
        <text>(S)-dihydroorotate + a quinone = orotate + a quinol</text>
        <dbReference type="Rhea" id="RHEA:30187"/>
        <dbReference type="ChEBI" id="CHEBI:24646"/>
        <dbReference type="ChEBI" id="CHEBI:30839"/>
        <dbReference type="ChEBI" id="CHEBI:30864"/>
        <dbReference type="ChEBI" id="CHEBI:132124"/>
        <dbReference type="EC" id="1.3.5.2"/>
    </reaction>
</comment>
<dbReference type="PANTHER" id="PTHR48109">
    <property type="entry name" value="DIHYDROOROTATE DEHYDROGENASE (QUINONE), MITOCHONDRIAL-RELATED"/>
    <property type="match status" value="1"/>
</dbReference>
<evidence type="ECO:0000256" key="2">
    <source>
        <dbReference type="ARBA" id="ARBA00004370"/>
    </source>
</evidence>
<evidence type="ECO:0000256" key="8">
    <source>
        <dbReference type="ARBA" id="ARBA00023002"/>
    </source>
</evidence>
<dbReference type="HAMAP" id="MF_00225">
    <property type="entry name" value="DHO_dh_type2"/>
    <property type="match status" value="1"/>
</dbReference>
<evidence type="ECO:0000313" key="14">
    <source>
        <dbReference type="Proteomes" id="UP000193200"/>
    </source>
</evidence>
<feature type="binding site" evidence="11">
    <location>
        <begin position="110"/>
        <end position="114"/>
    </location>
    <ligand>
        <name>substrate</name>
    </ligand>
</feature>
<feature type="active site" description="Nucleophile" evidence="11">
    <location>
        <position position="173"/>
    </location>
</feature>
<dbReference type="UniPathway" id="UPA00070">
    <property type="reaction ID" value="UER00946"/>
</dbReference>
<evidence type="ECO:0000256" key="9">
    <source>
        <dbReference type="ARBA" id="ARBA00023136"/>
    </source>
</evidence>
<dbReference type="SUPFAM" id="SSF51395">
    <property type="entry name" value="FMN-linked oxidoreductases"/>
    <property type="match status" value="1"/>
</dbReference>
<proteinExistence type="inferred from homology"/>
<sequence>MNGLYRFLRPLVFALPPETAHALTLRTVPLVAALSRRPASRPALAQRLWDLEFPNPIGLAAGFDKNAEVPDAMLGLGFGFVEAGSVTPLPQAGNPRPRLFRLVRDRAVVNRMGFNNDGLDGVEARLRARRGRGGIVGANLGANKISADRTGDYVTGLARLAPFADFLVVNISSPNTPGLRALQDRAALEDLLGRLAEARSGLAGAAARVPVLLKIAPDLTVADREDIAAVALATGLDGLIVSNTTIARPDSLVDPAASESGGLSGRPLFETSTALLGEIYRLTEGRIPLIGVGGVASGSDAYAKIRAGASLVELYSALVYEGPGLVRRIGDELLAALHADGFNSIGEAVGADHR</sequence>
<feature type="binding site" evidence="11">
    <location>
        <position position="170"/>
    </location>
    <ligand>
        <name>substrate</name>
    </ligand>
</feature>
<feature type="binding site" evidence="11">
    <location>
        <position position="170"/>
    </location>
    <ligand>
        <name>FMN</name>
        <dbReference type="ChEBI" id="CHEBI:58210"/>
    </ligand>
</feature>
<feature type="binding site" evidence="11">
    <location>
        <position position="242"/>
    </location>
    <ligand>
        <name>FMN</name>
        <dbReference type="ChEBI" id="CHEBI:58210"/>
    </ligand>
</feature>
<dbReference type="GO" id="GO:0006207">
    <property type="term" value="P:'de novo' pyrimidine nucleobase biosynthetic process"/>
    <property type="evidence" value="ECO:0007669"/>
    <property type="project" value="UniProtKB-UniRule"/>
</dbReference>
<dbReference type="Proteomes" id="UP000193200">
    <property type="component" value="Unassembled WGS sequence"/>
</dbReference>
<evidence type="ECO:0000313" key="13">
    <source>
        <dbReference type="EMBL" id="SLN11861.1"/>
    </source>
</evidence>
<dbReference type="PIRSF" id="PIRSF000164">
    <property type="entry name" value="DHO_oxidase"/>
    <property type="match status" value="1"/>
</dbReference>
<evidence type="ECO:0000256" key="11">
    <source>
        <dbReference type="HAMAP-Rule" id="MF_00225"/>
    </source>
</evidence>
<reference evidence="13 14" key="1">
    <citation type="submission" date="2017-03" db="EMBL/GenBank/DDBJ databases">
        <authorList>
            <person name="Afonso C.L."/>
            <person name="Miller P.J."/>
            <person name="Scott M.A."/>
            <person name="Spackman E."/>
            <person name="Goraichik I."/>
            <person name="Dimitrov K.M."/>
            <person name="Suarez D.L."/>
            <person name="Swayne D.E."/>
        </authorList>
    </citation>
    <scope>NUCLEOTIDE SEQUENCE [LARGE SCALE GENOMIC DNA]</scope>
    <source>
        <strain evidence="13 14">CECT 7691</strain>
    </source>
</reference>
<dbReference type="InterPro" id="IPR013785">
    <property type="entry name" value="Aldolase_TIM"/>
</dbReference>
<feature type="binding site" evidence="11">
    <location>
        <position position="175"/>
    </location>
    <ligand>
        <name>substrate</name>
    </ligand>
</feature>
<dbReference type="FunCoup" id="A0A1Y5RAM8">
    <property type="interactions" value="530"/>
</dbReference>
<keyword evidence="9 11" id="KW-0472">Membrane</keyword>
<feature type="binding site" evidence="11">
    <location>
        <position position="294"/>
    </location>
    <ligand>
        <name>FMN</name>
        <dbReference type="ChEBI" id="CHEBI:58210"/>
    </ligand>
</feature>
<organism evidence="13 14">
    <name type="scientific">Oceanibacterium hippocampi</name>
    <dbReference type="NCBI Taxonomy" id="745714"/>
    <lineage>
        <taxon>Bacteria</taxon>
        <taxon>Pseudomonadati</taxon>
        <taxon>Pseudomonadota</taxon>
        <taxon>Alphaproteobacteria</taxon>
        <taxon>Sneathiellales</taxon>
        <taxon>Sneathiellaceae</taxon>
        <taxon>Oceanibacterium</taxon>
    </lineage>
</organism>
<dbReference type="Gene3D" id="3.20.20.70">
    <property type="entry name" value="Aldolase class I"/>
    <property type="match status" value="1"/>
</dbReference>
<keyword evidence="11" id="KW-1003">Cell membrane</keyword>
<feature type="binding site" evidence="11">
    <location>
        <begin position="315"/>
        <end position="316"/>
    </location>
    <ligand>
        <name>FMN</name>
        <dbReference type="ChEBI" id="CHEBI:58210"/>
    </ligand>
</feature>
<feature type="binding site" evidence="11">
    <location>
        <begin position="61"/>
        <end position="65"/>
    </location>
    <ligand>
        <name>FMN</name>
        <dbReference type="ChEBI" id="CHEBI:58210"/>
    </ligand>
</feature>
<keyword evidence="8 11" id="KW-0560">Oxidoreductase</keyword>
<evidence type="ECO:0000256" key="3">
    <source>
        <dbReference type="ARBA" id="ARBA00005161"/>
    </source>
</evidence>
<dbReference type="PROSITE" id="PS00911">
    <property type="entry name" value="DHODEHASE_1"/>
    <property type="match status" value="1"/>
</dbReference>
<feature type="domain" description="Dihydroorotate dehydrogenase catalytic" evidence="12">
    <location>
        <begin position="44"/>
        <end position="336"/>
    </location>
</feature>
<dbReference type="OrthoDB" id="9802377at2"/>
<keyword evidence="6 11" id="KW-0288">FMN</keyword>
<evidence type="ECO:0000256" key="7">
    <source>
        <dbReference type="ARBA" id="ARBA00022975"/>
    </source>
</evidence>
<gene>
    <name evidence="11 13" type="primary">pyrD</name>
    <name evidence="13" type="ORF">OCH7691_00109</name>
</gene>
<evidence type="ECO:0000259" key="12">
    <source>
        <dbReference type="Pfam" id="PF01180"/>
    </source>
</evidence>